<dbReference type="EMBL" id="FPHM01000147">
    <property type="protein sequence ID" value="SFV70206.1"/>
    <property type="molecule type" value="Genomic_DNA"/>
</dbReference>
<dbReference type="InterPro" id="IPR029030">
    <property type="entry name" value="Caspase-like_dom_sf"/>
</dbReference>
<reference evidence="2" key="1">
    <citation type="submission" date="2016-10" db="EMBL/GenBank/DDBJ databases">
        <authorList>
            <person name="de Groot N.N."/>
        </authorList>
    </citation>
    <scope>NUCLEOTIDE SEQUENCE</scope>
</reference>
<evidence type="ECO:0000313" key="2">
    <source>
        <dbReference type="EMBL" id="SFV70206.1"/>
    </source>
</evidence>
<dbReference type="Pfam" id="PF00656">
    <property type="entry name" value="Peptidase_C14"/>
    <property type="match status" value="1"/>
</dbReference>
<name>A0A1W1CWK2_9ZZZZ</name>
<accession>A0A1W1CWK2</accession>
<dbReference type="InterPro" id="IPR052039">
    <property type="entry name" value="Caspase-related_regulators"/>
</dbReference>
<evidence type="ECO:0000259" key="1">
    <source>
        <dbReference type="Pfam" id="PF00656"/>
    </source>
</evidence>
<dbReference type="PANTHER" id="PTHR22576">
    <property type="entry name" value="MUCOSA ASSOCIATED LYMPHOID TISSUE LYMPHOMA TRANSLOCATION PROTEIN 1/PARACASPASE"/>
    <property type="match status" value="1"/>
</dbReference>
<dbReference type="InterPro" id="IPR011600">
    <property type="entry name" value="Pept_C14_caspase"/>
</dbReference>
<dbReference type="GO" id="GO:0006508">
    <property type="term" value="P:proteolysis"/>
    <property type="evidence" value="ECO:0007669"/>
    <property type="project" value="InterPro"/>
</dbReference>
<feature type="domain" description="Peptidase C14 caspase" evidence="1">
    <location>
        <begin position="89"/>
        <end position="215"/>
    </location>
</feature>
<organism evidence="2">
    <name type="scientific">hydrothermal vent metagenome</name>
    <dbReference type="NCBI Taxonomy" id="652676"/>
    <lineage>
        <taxon>unclassified sequences</taxon>
        <taxon>metagenomes</taxon>
        <taxon>ecological metagenomes</taxon>
    </lineage>
</organism>
<sequence length="220" mass="24459">MKLKTIISTTLLTTLIHAGIAQATPKSSFTPTVEITNNLTSIFPETDVMLEDVGKQNLANYLLPKMKKGDIALDNNINIGFCGEKTYIVTIGINNYKYLPSLTNSISDAEKITNKIENNCQKTRSYTLKNSTKEEIVNKLKSISKKITAKDSLVFYFAGHGVMVNNISYLAPVEAKAKTALQVSRSFVKIDKLTNIVKSIKLKSGLMIFDAQRNRAFKTR</sequence>
<dbReference type="GO" id="GO:0004197">
    <property type="term" value="F:cysteine-type endopeptidase activity"/>
    <property type="evidence" value="ECO:0007669"/>
    <property type="project" value="InterPro"/>
</dbReference>
<protein>
    <recommendedName>
        <fullName evidence="1">Peptidase C14 caspase domain-containing protein</fullName>
    </recommendedName>
</protein>
<dbReference type="PANTHER" id="PTHR22576:SF37">
    <property type="entry name" value="MUCOSA-ASSOCIATED LYMPHOID TISSUE LYMPHOMA TRANSLOCATION PROTEIN 1"/>
    <property type="match status" value="1"/>
</dbReference>
<gene>
    <name evidence="2" type="ORF">MNB_SV-13-241</name>
</gene>
<dbReference type="Gene3D" id="3.40.50.1460">
    <property type="match status" value="1"/>
</dbReference>
<proteinExistence type="predicted"/>
<dbReference type="SUPFAM" id="SSF52129">
    <property type="entry name" value="Caspase-like"/>
    <property type="match status" value="1"/>
</dbReference>
<dbReference type="AlphaFoldDB" id="A0A1W1CWK2"/>